<dbReference type="OrthoDB" id="2437677at2759"/>
<proteinExistence type="predicted"/>
<keyword evidence="2" id="KW-1185">Reference proteome</keyword>
<name>A0A9N9G214_9GLOM</name>
<evidence type="ECO:0000313" key="1">
    <source>
        <dbReference type="EMBL" id="CAG8571764.1"/>
    </source>
</evidence>
<dbReference type="Proteomes" id="UP000789739">
    <property type="component" value="Unassembled WGS sequence"/>
</dbReference>
<dbReference type="EMBL" id="CAJVPI010000782">
    <property type="protein sequence ID" value="CAG8571764.1"/>
    <property type="molecule type" value="Genomic_DNA"/>
</dbReference>
<gene>
    <name evidence="1" type="ORF">PBRASI_LOCUS6138</name>
</gene>
<protein>
    <submittedName>
        <fullName evidence="1">3864_t:CDS:1</fullName>
    </submittedName>
</protein>
<sequence>MPFNIWFKYGESQPAKVKFDGEDVDNLKEAIKEKLKPRLDDVATAEIILRRYDEEADLEPDSLQGLLDKAINSVDELIFKFVGESTDDNSASHKIVHICTNVPEKETVEVEEEE</sequence>
<accession>A0A9N9G214</accession>
<evidence type="ECO:0000313" key="2">
    <source>
        <dbReference type="Proteomes" id="UP000789739"/>
    </source>
</evidence>
<reference evidence="1" key="1">
    <citation type="submission" date="2021-06" db="EMBL/GenBank/DDBJ databases">
        <authorList>
            <person name="Kallberg Y."/>
            <person name="Tangrot J."/>
            <person name="Rosling A."/>
        </authorList>
    </citation>
    <scope>NUCLEOTIDE SEQUENCE</scope>
    <source>
        <strain evidence="1">BR232B</strain>
    </source>
</reference>
<comment type="caution">
    <text evidence="1">The sequence shown here is derived from an EMBL/GenBank/DDBJ whole genome shotgun (WGS) entry which is preliminary data.</text>
</comment>
<organism evidence="1 2">
    <name type="scientific">Paraglomus brasilianum</name>
    <dbReference type="NCBI Taxonomy" id="144538"/>
    <lineage>
        <taxon>Eukaryota</taxon>
        <taxon>Fungi</taxon>
        <taxon>Fungi incertae sedis</taxon>
        <taxon>Mucoromycota</taxon>
        <taxon>Glomeromycotina</taxon>
        <taxon>Glomeromycetes</taxon>
        <taxon>Paraglomerales</taxon>
        <taxon>Paraglomeraceae</taxon>
        <taxon>Paraglomus</taxon>
    </lineage>
</organism>
<dbReference type="AlphaFoldDB" id="A0A9N9G214"/>